<dbReference type="PANTHER" id="PTHR23320:SF155">
    <property type="entry name" value="MEMBRANE-SPANNING 4-DOMAINS SUBFAMILY A MEMBER 8"/>
    <property type="match status" value="1"/>
</dbReference>
<dbReference type="InterPro" id="IPR030417">
    <property type="entry name" value="MS4A"/>
</dbReference>
<dbReference type="InParanoid" id="A0A803T3A4"/>
<evidence type="ECO:0000256" key="2">
    <source>
        <dbReference type="ARBA" id="ARBA00009565"/>
    </source>
</evidence>
<dbReference type="GeneID" id="100566696"/>
<evidence type="ECO:0000313" key="7">
    <source>
        <dbReference type="Ensembl" id="ENSACAP00000029694.1"/>
    </source>
</evidence>
<proteinExistence type="inferred from homology"/>
<feature type="transmembrane region" description="Helical" evidence="6">
    <location>
        <begin position="128"/>
        <end position="149"/>
    </location>
</feature>
<keyword evidence="8" id="KW-1185">Reference proteome</keyword>
<evidence type="ECO:0000256" key="5">
    <source>
        <dbReference type="ARBA" id="ARBA00023136"/>
    </source>
</evidence>
<keyword evidence="3 6" id="KW-0812">Transmembrane</keyword>
<evidence type="ECO:0000256" key="3">
    <source>
        <dbReference type="ARBA" id="ARBA00022692"/>
    </source>
</evidence>
<dbReference type="GeneTree" id="ENSGT00940000162329"/>
<evidence type="ECO:0008006" key="9">
    <source>
        <dbReference type="Google" id="ProtNLM"/>
    </source>
</evidence>
<dbReference type="Pfam" id="PF04103">
    <property type="entry name" value="CD20"/>
    <property type="match status" value="1"/>
</dbReference>
<name>A0A803T3A4_ANOCA</name>
<reference evidence="7" key="2">
    <citation type="submission" date="2025-08" db="UniProtKB">
        <authorList>
            <consortium name="Ensembl"/>
        </authorList>
    </citation>
    <scope>IDENTIFICATION</scope>
</reference>
<reference evidence="7" key="3">
    <citation type="submission" date="2025-09" db="UniProtKB">
        <authorList>
            <consortium name="Ensembl"/>
        </authorList>
    </citation>
    <scope>IDENTIFICATION</scope>
</reference>
<evidence type="ECO:0000256" key="4">
    <source>
        <dbReference type="ARBA" id="ARBA00022989"/>
    </source>
</evidence>
<comment type="subcellular location">
    <subcellularLocation>
        <location evidence="1">Membrane</location>
        <topology evidence="1">Multi-pass membrane protein</topology>
    </subcellularLocation>
</comment>
<keyword evidence="5 6" id="KW-0472">Membrane</keyword>
<dbReference type="AlphaFoldDB" id="A0A803T3A4"/>
<comment type="similarity">
    <text evidence="2">Belongs to the MS4A family.</text>
</comment>
<evidence type="ECO:0000256" key="1">
    <source>
        <dbReference type="ARBA" id="ARBA00004141"/>
    </source>
</evidence>
<accession>A0A803T3A4</accession>
<keyword evidence="4 6" id="KW-1133">Transmembrane helix</keyword>
<gene>
    <name evidence="7" type="primary">LOC100566696</name>
</gene>
<dbReference type="Ensembl" id="ENSACAT00000058474.1">
    <property type="protein sequence ID" value="ENSACAP00000029694.1"/>
    <property type="gene ID" value="ENSACAG00000034964.1"/>
</dbReference>
<protein>
    <recommendedName>
        <fullName evidence="9">Membrane spanning 4-domains A8</fullName>
    </recommendedName>
</protein>
<feature type="transmembrane region" description="Helical" evidence="6">
    <location>
        <begin position="97"/>
        <end position="116"/>
    </location>
</feature>
<dbReference type="Proteomes" id="UP000001646">
    <property type="component" value="Unplaced"/>
</dbReference>
<dbReference type="PANTHER" id="PTHR23320">
    <property type="entry name" value="MEMBRANE-SPANNING 4-DOMAINS SUBFAMILY A MS4A -RELATED"/>
    <property type="match status" value="1"/>
</dbReference>
<dbReference type="OrthoDB" id="10071849at2759"/>
<reference evidence="7" key="1">
    <citation type="submission" date="2009-12" db="EMBL/GenBank/DDBJ databases">
        <title>The Genome Sequence of Anolis carolinensis (Green Anole Lizard).</title>
        <authorList>
            <consortium name="The Genome Sequencing Platform"/>
            <person name="Di Palma F."/>
            <person name="Alfoldi J."/>
            <person name="Heiman D."/>
            <person name="Young S."/>
            <person name="Grabherr M."/>
            <person name="Johnson J."/>
            <person name="Lander E.S."/>
            <person name="Lindblad-Toh K."/>
        </authorList>
    </citation>
    <scope>NUCLEOTIDE SEQUENCE [LARGE SCALE GENOMIC DNA]</scope>
    <source>
        <strain evidence="7">JBL SC #1</strain>
    </source>
</reference>
<evidence type="ECO:0000256" key="6">
    <source>
        <dbReference type="SAM" id="Phobius"/>
    </source>
</evidence>
<dbReference type="GO" id="GO:0007166">
    <property type="term" value="P:cell surface receptor signaling pathway"/>
    <property type="evidence" value="ECO:0000318"/>
    <property type="project" value="GO_Central"/>
</dbReference>
<sequence length="245" mass="26884">MTLGRVVFLPPNGDNKIQQSQGMPATLIQPQGRVQYVHYNSQQPWSPNTSLQKFLKVETKILGAIQIIIGIIHIGFGAIPVYLFSPIYQPLSGAGGYHFWGGLFFIFSGSLSIAVEKRLNPCLVKFNVGMNIASAIVALVGIILCIYELHSNQHSYETYKRNFNDDNTIDPWSVGAGLCSLFLLFTLLELFVAVFTVYFGCKAVSCNSNDTDTIVLPCTVIGNEMNPNEDSLNLPACEHGAYSPA</sequence>
<feature type="transmembrane region" description="Helical" evidence="6">
    <location>
        <begin position="172"/>
        <end position="199"/>
    </location>
</feature>
<dbReference type="InterPro" id="IPR007237">
    <property type="entry name" value="CD20-like"/>
</dbReference>
<organism evidence="7 8">
    <name type="scientific">Anolis carolinensis</name>
    <name type="common">Green anole</name>
    <name type="synonym">American chameleon</name>
    <dbReference type="NCBI Taxonomy" id="28377"/>
    <lineage>
        <taxon>Eukaryota</taxon>
        <taxon>Metazoa</taxon>
        <taxon>Chordata</taxon>
        <taxon>Craniata</taxon>
        <taxon>Vertebrata</taxon>
        <taxon>Euteleostomi</taxon>
        <taxon>Lepidosauria</taxon>
        <taxon>Squamata</taxon>
        <taxon>Bifurcata</taxon>
        <taxon>Unidentata</taxon>
        <taxon>Episquamata</taxon>
        <taxon>Toxicofera</taxon>
        <taxon>Iguania</taxon>
        <taxon>Dactyloidae</taxon>
        <taxon>Anolis</taxon>
    </lineage>
</organism>
<feature type="transmembrane region" description="Helical" evidence="6">
    <location>
        <begin position="61"/>
        <end position="85"/>
    </location>
</feature>
<evidence type="ECO:0000313" key="8">
    <source>
        <dbReference type="Proteomes" id="UP000001646"/>
    </source>
</evidence>
<dbReference type="GO" id="GO:0005886">
    <property type="term" value="C:plasma membrane"/>
    <property type="evidence" value="ECO:0000318"/>
    <property type="project" value="GO_Central"/>
</dbReference>